<feature type="compositionally biased region" description="Polar residues" evidence="6">
    <location>
        <begin position="54"/>
        <end position="80"/>
    </location>
</feature>
<dbReference type="PANTHER" id="PTHR45959">
    <property type="entry name" value="BHLH TRANSCRIPTION FACTOR"/>
    <property type="match status" value="1"/>
</dbReference>
<evidence type="ECO:0000313" key="8">
    <source>
        <dbReference type="EMBL" id="KAL0377961.1"/>
    </source>
</evidence>
<keyword evidence="3" id="KW-0804">Transcription</keyword>
<dbReference type="PROSITE" id="PS50888">
    <property type="entry name" value="BHLH"/>
    <property type="match status" value="1"/>
</dbReference>
<keyword evidence="2" id="KW-0805">Transcription regulation</keyword>
<reference evidence="8" key="2">
    <citation type="journal article" date="2024" name="Plant">
        <title>Genomic evolution and insights into agronomic trait innovations of Sesamum species.</title>
        <authorList>
            <person name="Miao H."/>
            <person name="Wang L."/>
            <person name="Qu L."/>
            <person name="Liu H."/>
            <person name="Sun Y."/>
            <person name="Le M."/>
            <person name="Wang Q."/>
            <person name="Wei S."/>
            <person name="Zheng Y."/>
            <person name="Lin W."/>
            <person name="Duan Y."/>
            <person name="Cao H."/>
            <person name="Xiong S."/>
            <person name="Wang X."/>
            <person name="Wei L."/>
            <person name="Li C."/>
            <person name="Ma Q."/>
            <person name="Ju M."/>
            <person name="Zhao R."/>
            <person name="Li G."/>
            <person name="Mu C."/>
            <person name="Tian Q."/>
            <person name="Mei H."/>
            <person name="Zhang T."/>
            <person name="Gao T."/>
            <person name="Zhang H."/>
        </authorList>
    </citation>
    <scope>NUCLEOTIDE SEQUENCE</scope>
    <source>
        <strain evidence="8">G02</strain>
    </source>
</reference>
<dbReference type="InterPro" id="IPR011598">
    <property type="entry name" value="bHLH_dom"/>
</dbReference>
<protein>
    <submittedName>
        <fullName evidence="8">Transcription factor</fullName>
    </submittedName>
</protein>
<evidence type="ECO:0000259" key="7">
    <source>
        <dbReference type="PROSITE" id="PS50888"/>
    </source>
</evidence>
<feature type="region of interest" description="Disordered" evidence="6">
    <location>
        <begin position="54"/>
        <end position="93"/>
    </location>
</feature>
<evidence type="ECO:0000256" key="3">
    <source>
        <dbReference type="ARBA" id="ARBA00023163"/>
    </source>
</evidence>
<name>A0AAW2RCV2_SESRA</name>
<feature type="region of interest" description="Disordered" evidence="6">
    <location>
        <begin position="107"/>
        <end position="158"/>
    </location>
</feature>
<accession>A0AAW2RCV2</accession>
<proteinExistence type="predicted"/>
<dbReference type="InterPro" id="IPR036638">
    <property type="entry name" value="HLH_DNA-bd_sf"/>
</dbReference>
<dbReference type="Gene3D" id="4.10.280.10">
    <property type="entry name" value="Helix-loop-helix DNA-binding domain"/>
    <property type="match status" value="1"/>
</dbReference>
<organism evidence="8">
    <name type="scientific">Sesamum radiatum</name>
    <name type="common">Black benniseed</name>
    <dbReference type="NCBI Taxonomy" id="300843"/>
    <lineage>
        <taxon>Eukaryota</taxon>
        <taxon>Viridiplantae</taxon>
        <taxon>Streptophyta</taxon>
        <taxon>Embryophyta</taxon>
        <taxon>Tracheophyta</taxon>
        <taxon>Spermatophyta</taxon>
        <taxon>Magnoliopsida</taxon>
        <taxon>eudicotyledons</taxon>
        <taxon>Gunneridae</taxon>
        <taxon>Pentapetalae</taxon>
        <taxon>asterids</taxon>
        <taxon>lamiids</taxon>
        <taxon>Lamiales</taxon>
        <taxon>Pedaliaceae</taxon>
        <taxon>Sesamum</taxon>
    </lineage>
</organism>
<reference evidence="8" key="1">
    <citation type="submission" date="2020-06" db="EMBL/GenBank/DDBJ databases">
        <authorList>
            <person name="Li T."/>
            <person name="Hu X."/>
            <person name="Zhang T."/>
            <person name="Song X."/>
            <person name="Zhang H."/>
            <person name="Dai N."/>
            <person name="Sheng W."/>
            <person name="Hou X."/>
            <person name="Wei L."/>
        </authorList>
    </citation>
    <scope>NUCLEOTIDE SEQUENCE</scope>
    <source>
        <strain evidence="8">G02</strain>
        <tissue evidence="8">Leaf</tissue>
    </source>
</reference>
<evidence type="ECO:0000256" key="5">
    <source>
        <dbReference type="SAM" id="Coils"/>
    </source>
</evidence>
<dbReference type="GO" id="GO:0046983">
    <property type="term" value="F:protein dimerization activity"/>
    <property type="evidence" value="ECO:0007669"/>
    <property type="project" value="InterPro"/>
</dbReference>
<evidence type="ECO:0000256" key="2">
    <source>
        <dbReference type="ARBA" id="ARBA00023015"/>
    </source>
</evidence>
<comment type="caution">
    <text evidence="8">The sequence shown here is derived from an EMBL/GenBank/DDBJ whole genome shotgun (WGS) entry which is preliminary data.</text>
</comment>
<dbReference type="InterPro" id="IPR052610">
    <property type="entry name" value="bHLH_transcription_regulator"/>
</dbReference>
<dbReference type="SMART" id="SM00353">
    <property type="entry name" value="HLH"/>
    <property type="match status" value="1"/>
</dbReference>
<gene>
    <name evidence="8" type="ORF">Sradi_3101600</name>
</gene>
<feature type="coiled-coil region" evidence="5">
    <location>
        <begin position="193"/>
        <end position="220"/>
    </location>
</feature>
<dbReference type="EMBL" id="JACGWJ010000013">
    <property type="protein sequence ID" value="KAL0377961.1"/>
    <property type="molecule type" value="Genomic_DNA"/>
</dbReference>
<evidence type="ECO:0000256" key="6">
    <source>
        <dbReference type="SAM" id="MobiDB-lite"/>
    </source>
</evidence>
<dbReference type="Pfam" id="PF00010">
    <property type="entry name" value="HLH"/>
    <property type="match status" value="1"/>
</dbReference>
<feature type="domain" description="BHLH" evidence="7">
    <location>
        <begin position="154"/>
        <end position="203"/>
    </location>
</feature>
<keyword evidence="4" id="KW-0539">Nucleus</keyword>
<keyword evidence="5" id="KW-0175">Coiled coil</keyword>
<dbReference type="SUPFAM" id="SSF47459">
    <property type="entry name" value="HLH, helix-loop-helix DNA-binding domain"/>
    <property type="match status" value="1"/>
</dbReference>
<dbReference type="AlphaFoldDB" id="A0AAW2RCV2"/>
<dbReference type="GO" id="GO:0005634">
    <property type="term" value="C:nucleus"/>
    <property type="evidence" value="ECO:0007669"/>
    <property type="project" value="UniProtKB-SubCell"/>
</dbReference>
<comment type="subcellular location">
    <subcellularLocation>
        <location evidence="1">Nucleus</location>
    </subcellularLocation>
</comment>
<evidence type="ECO:0000256" key="1">
    <source>
        <dbReference type="ARBA" id="ARBA00004123"/>
    </source>
</evidence>
<evidence type="ECO:0000256" key="4">
    <source>
        <dbReference type="ARBA" id="ARBA00023242"/>
    </source>
</evidence>
<dbReference type="PANTHER" id="PTHR45959:SF2">
    <property type="entry name" value="BHLH TRANSCRIPTION FACTOR"/>
    <property type="match status" value="1"/>
</dbReference>
<sequence>MDSFDASCINSPDEQELDESIFMDQCDFMDYIDEELATLIGDDFGNTTFPAACSNSSSSQTLMNNIPSSDTFLPTEQPQAESEPPAKQMKTNSNNWTYSIPIILNFGNSNNPTPENPQHVPEPLNSEEEAVVSQALAAQGSEPPKRTSRPRPPSQTYDHIMAERRRRELLSKRFAILSGMVPGLTKTDKTSVLGDAIKYLNQLQERVKMLEDQATKQTMESVVLVKKSQIIEDDEDSGSSNEKDDCSEEHPLPEIEAKISNNQIVLRIQCAKLKGVVPRLLAQVDKLNLSIFNTIVVTLGNDQIFDITIIVEMEKESSVSLKEIVRVLYSALLHDH</sequence>